<evidence type="ECO:0000256" key="5">
    <source>
        <dbReference type="ARBA" id="ARBA00023157"/>
    </source>
</evidence>
<evidence type="ECO:0000256" key="1">
    <source>
        <dbReference type="ARBA" id="ARBA00004370"/>
    </source>
</evidence>
<evidence type="ECO:0000256" key="6">
    <source>
        <dbReference type="SAM" id="SignalP"/>
    </source>
</evidence>
<name>W5MFW4_LEPOC</name>
<dbReference type="GO" id="GO:0016020">
    <property type="term" value="C:membrane"/>
    <property type="evidence" value="ECO:0007669"/>
    <property type="project" value="UniProtKB-SubCell"/>
</dbReference>
<proteinExistence type="predicted"/>
<dbReference type="InterPro" id="IPR057244">
    <property type="entry name" value="GAIN_B"/>
</dbReference>
<protein>
    <recommendedName>
        <fullName evidence="7">GAIN-B domain-containing protein</fullName>
    </recommendedName>
</protein>
<keyword evidence="5" id="KW-1015">Disulfide bond</keyword>
<reference evidence="9" key="1">
    <citation type="submission" date="2011-12" db="EMBL/GenBank/DDBJ databases">
        <title>The Draft Genome of Lepisosteus oculatus.</title>
        <authorList>
            <consortium name="The Broad Institute Genome Assembly &amp; Analysis Group"/>
            <consortium name="Computational R&amp;D Group"/>
            <consortium name="and Sequencing Platform"/>
            <person name="Di Palma F."/>
            <person name="Alfoldi J."/>
            <person name="Johnson J."/>
            <person name="Berlin A."/>
            <person name="Gnerre S."/>
            <person name="Jaffe D."/>
            <person name="MacCallum I."/>
            <person name="Young S."/>
            <person name="Walker B.J."/>
            <person name="Lander E.S."/>
            <person name="Lindblad-Toh K."/>
        </authorList>
    </citation>
    <scope>NUCLEOTIDE SEQUENCE [LARGE SCALE GENOMIC DNA]</scope>
</reference>
<dbReference type="Pfam" id="PF01825">
    <property type="entry name" value="GPS"/>
    <property type="match status" value="1"/>
</dbReference>
<dbReference type="Proteomes" id="UP000018468">
    <property type="component" value="Linkage group LG23"/>
</dbReference>
<dbReference type="Gene3D" id="2.60.220.50">
    <property type="match status" value="1"/>
</dbReference>
<keyword evidence="4" id="KW-0472">Membrane</keyword>
<feature type="chain" id="PRO_5004868103" description="GAIN-B domain-containing protein" evidence="6">
    <location>
        <begin position="19"/>
        <end position="255"/>
    </location>
</feature>
<organism evidence="8 9">
    <name type="scientific">Lepisosteus oculatus</name>
    <name type="common">Spotted gar</name>
    <dbReference type="NCBI Taxonomy" id="7918"/>
    <lineage>
        <taxon>Eukaryota</taxon>
        <taxon>Metazoa</taxon>
        <taxon>Chordata</taxon>
        <taxon>Craniata</taxon>
        <taxon>Vertebrata</taxon>
        <taxon>Euteleostomi</taxon>
        <taxon>Actinopterygii</taxon>
        <taxon>Neopterygii</taxon>
        <taxon>Holostei</taxon>
        <taxon>Semionotiformes</taxon>
        <taxon>Lepisosteidae</taxon>
        <taxon>Lepisosteus</taxon>
    </lineage>
</organism>
<dbReference type="InterPro" id="IPR000203">
    <property type="entry name" value="GPS"/>
</dbReference>
<keyword evidence="9" id="KW-1185">Reference proteome</keyword>
<reference evidence="8" key="2">
    <citation type="submission" date="2025-08" db="UniProtKB">
        <authorList>
            <consortium name="Ensembl"/>
        </authorList>
    </citation>
    <scope>IDENTIFICATION</scope>
</reference>
<feature type="signal peptide" evidence="6">
    <location>
        <begin position="1"/>
        <end position="18"/>
    </location>
</feature>
<dbReference type="Bgee" id="ENSLOCG00000006022">
    <property type="expression patterns" value="Expressed in bone element and 7 other cell types or tissues"/>
</dbReference>
<dbReference type="HOGENOM" id="CLU_1089727_0_0_1"/>
<dbReference type="InParanoid" id="W5MFW4"/>
<keyword evidence="2" id="KW-0812">Transmembrane</keyword>
<comment type="subcellular location">
    <subcellularLocation>
        <location evidence="1">Membrane</location>
    </subcellularLocation>
</comment>
<evidence type="ECO:0000256" key="2">
    <source>
        <dbReference type="ARBA" id="ARBA00022692"/>
    </source>
</evidence>
<dbReference type="EMBL" id="AHAT01020942">
    <property type="status" value="NOT_ANNOTATED_CDS"/>
    <property type="molecule type" value="Genomic_DNA"/>
</dbReference>
<feature type="domain" description="GAIN-B" evidence="7">
    <location>
        <begin position="91"/>
        <end position="255"/>
    </location>
</feature>
<dbReference type="PANTHER" id="PTHR12011:SF285">
    <property type="entry name" value="ADHESION G PROTEIN-COUPLED RECEPTOR G3"/>
    <property type="match status" value="1"/>
</dbReference>
<sequence>MKCFKCFIINLLVCIALTKDNTQPSCSEQRAMGLKRIPSDETQQNCSTIRMQDAIKYQTKRRLSLRKYEKLIAQCSTESDETILQEGYMFNVRYLEQESTNLTFWVSENAAEGHEVYIPRQVFQNSLTKMVKKTRIAITVINETSWFQTSKTNEILENTVIGVTLGSDPISNLTDRVRVTFKHNNERRNGTCVFWKEDDYADDDESHQVCTAENITLEAEGSWSEEGCETSKTSNTFICDCSHLSFFAILMVSTK</sequence>
<dbReference type="PROSITE" id="PS50221">
    <property type="entry name" value="GAIN_B"/>
    <property type="match status" value="1"/>
</dbReference>
<evidence type="ECO:0000256" key="4">
    <source>
        <dbReference type="ARBA" id="ARBA00023136"/>
    </source>
</evidence>
<reference evidence="8" key="3">
    <citation type="submission" date="2025-09" db="UniProtKB">
        <authorList>
            <consortium name="Ensembl"/>
        </authorList>
    </citation>
    <scope>IDENTIFICATION</scope>
</reference>
<evidence type="ECO:0000313" key="8">
    <source>
        <dbReference type="Ensembl" id="ENSLOCP00000007273.1"/>
    </source>
</evidence>
<evidence type="ECO:0000313" key="9">
    <source>
        <dbReference type="Proteomes" id="UP000018468"/>
    </source>
</evidence>
<evidence type="ECO:0000256" key="3">
    <source>
        <dbReference type="ARBA" id="ARBA00022989"/>
    </source>
</evidence>
<keyword evidence="3" id="KW-1133">Transmembrane helix</keyword>
<dbReference type="PANTHER" id="PTHR12011">
    <property type="entry name" value="ADHESION G-PROTEIN COUPLED RECEPTOR"/>
    <property type="match status" value="1"/>
</dbReference>
<dbReference type="eggNOG" id="KOG4193">
    <property type="taxonomic scope" value="Eukaryota"/>
</dbReference>
<dbReference type="SMART" id="SM00303">
    <property type="entry name" value="GPS"/>
    <property type="match status" value="1"/>
</dbReference>
<accession>W5MFW4</accession>
<dbReference type="STRING" id="7918.ENSLOCP00000007273"/>
<dbReference type="AlphaFoldDB" id="W5MFW4"/>
<dbReference type="Ensembl" id="ENSLOCT00000007281.1">
    <property type="protein sequence ID" value="ENSLOCP00000007273.1"/>
    <property type="gene ID" value="ENSLOCG00000006022.1"/>
</dbReference>
<evidence type="ECO:0000259" key="7">
    <source>
        <dbReference type="PROSITE" id="PS50221"/>
    </source>
</evidence>
<keyword evidence="6" id="KW-0732">Signal</keyword>
<dbReference type="InterPro" id="IPR046338">
    <property type="entry name" value="GAIN_dom_sf"/>
</dbReference>